<evidence type="ECO:0000313" key="2">
    <source>
        <dbReference type="EMBL" id="MFC3000402.1"/>
    </source>
</evidence>
<accession>A0ABV7BS20</accession>
<keyword evidence="1" id="KW-1133">Transmembrane helix</keyword>
<keyword evidence="3" id="KW-1185">Reference proteome</keyword>
<keyword evidence="1" id="KW-0812">Transmembrane</keyword>
<keyword evidence="1" id="KW-0472">Membrane</keyword>
<proteinExistence type="predicted"/>
<comment type="caution">
    <text evidence="2">The sequence shown here is derived from an EMBL/GenBank/DDBJ whole genome shotgun (WGS) entry which is preliminary data.</text>
</comment>
<dbReference type="Proteomes" id="UP001595420">
    <property type="component" value="Unassembled WGS sequence"/>
</dbReference>
<reference evidence="3" key="1">
    <citation type="journal article" date="2019" name="Int. J. Syst. Evol. Microbiol.">
        <title>The Global Catalogue of Microorganisms (GCM) 10K type strain sequencing project: providing services to taxonomists for standard genome sequencing and annotation.</title>
        <authorList>
            <consortium name="The Broad Institute Genomics Platform"/>
            <consortium name="The Broad Institute Genome Sequencing Center for Infectious Disease"/>
            <person name="Wu L."/>
            <person name="Ma J."/>
        </authorList>
    </citation>
    <scope>NUCLEOTIDE SEQUENCE [LARGE SCALE GENOMIC DNA]</scope>
    <source>
        <strain evidence="3">CGMCC 1.16855</strain>
    </source>
</reference>
<feature type="transmembrane region" description="Helical" evidence="1">
    <location>
        <begin position="69"/>
        <end position="94"/>
    </location>
</feature>
<name>A0ABV7BS20_9PROT</name>
<organism evidence="2 3">
    <name type="scientific">Falsiroseomonas tokyonensis</name>
    <dbReference type="NCBI Taxonomy" id="430521"/>
    <lineage>
        <taxon>Bacteria</taxon>
        <taxon>Pseudomonadati</taxon>
        <taxon>Pseudomonadota</taxon>
        <taxon>Alphaproteobacteria</taxon>
        <taxon>Acetobacterales</taxon>
        <taxon>Roseomonadaceae</taxon>
        <taxon>Falsiroseomonas</taxon>
    </lineage>
</organism>
<gene>
    <name evidence="2" type="ORF">ACFOD3_10895</name>
</gene>
<sequence length="95" mass="10210">MTSARIARQTIPLWFLRTDDAGLPEEATGRGAKVIRLPPPSARRRRVLTYPAAIAIPSRAERGMPEAPLPLTALLALATPTALLGFGMLLLQLLA</sequence>
<dbReference type="EMBL" id="JBHRSB010000003">
    <property type="protein sequence ID" value="MFC3000402.1"/>
    <property type="molecule type" value="Genomic_DNA"/>
</dbReference>
<dbReference type="RefSeq" id="WP_216836499.1">
    <property type="nucleotide sequence ID" value="NZ_JAFNJS010000003.1"/>
</dbReference>
<evidence type="ECO:0000313" key="3">
    <source>
        <dbReference type="Proteomes" id="UP001595420"/>
    </source>
</evidence>
<evidence type="ECO:0000256" key="1">
    <source>
        <dbReference type="SAM" id="Phobius"/>
    </source>
</evidence>
<protein>
    <submittedName>
        <fullName evidence="2">Uncharacterized protein</fullName>
    </submittedName>
</protein>